<accession>A0AAD8LHV8</accession>
<evidence type="ECO:0000313" key="4">
    <source>
        <dbReference type="Proteomes" id="UP001230268"/>
    </source>
</evidence>
<proteinExistence type="inferred from homology"/>
<dbReference type="GO" id="GO:0071014">
    <property type="term" value="C:post-mRNA release spliceosomal complex"/>
    <property type="evidence" value="ECO:0007669"/>
    <property type="project" value="TreeGrafter"/>
</dbReference>
<gene>
    <name evidence="3" type="ORF">BgAZ_502090</name>
</gene>
<protein>
    <submittedName>
        <fullName evidence="3">Splicing factor yju2 domain containing protein</fullName>
    </submittedName>
</protein>
<comment type="similarity">
    <text evidence="1">Belongs to the CWC16 family.</text>
</comment>
<evidence type="ECO:0000256" key="2">
    <source>
        <dbReference type="SAM" id="MobiDB-lite"/>
    </source>
</evidence>
<keyword evidence="4" id="KW-1185">Reference proteome</keyword>
<organism evidence="3 4">
    <name type="scientific">Babesia gibsoni</name>
    <dbReference type="NCBI Taxonomy" id="33632"/>
    <lineage>
        <taxon>Eukaryota</taxon>
        <taxon>Sar</taxon>
        <taxon>Alveolata</taxon>
        <taxon>Apicomplexa</taxon>
        <taxon>Aconoidasida</taxon>
        <taxon>Piroplasmida</taxon>
        <taxon>Babesiidae</taxon>
        <taxon>Babesia</taxon>
    </lineage>
</organism>
<reference evidence="3" key="1">
    <citation type="submission" date="2023-08" db="EMBL/GenBank/DDBJ databases">
        <title>Draft sequence of the Babesia gibsoni genome.</title>
        <authorList>
            <person name="Yamagishi J.Y."/>
            <person name="Xuan X.X."/>
        </authorList>
    </citation>
    <scope>NUCLEOTIDE SEQUENCE</scope>
    <source>
        <strain evidence="3">Azabu</strain>
    </source>
</reference>
<dbReference type="EMBL" id="JAVEPI010000005">
    <property type="protein sequence ID" value="KAK1441877.1"/>
    <property type="molecule type" value="Genomic_DNA"/>
</dbReference>
<feature type="region of interest" description="Disordered" evidence="2">
    <location>
        <begin position="191"/>
        <end position="216"/>
    </location>
</feature>
<evidence type="ECO:0000313" key="3">
    <source>
        <dbReference type="EMBL" id="KAK1441877.1"/>
    </source>
</evidence>
<dbReference type="InterPro" id="IPR007590">
    <property type="entry name" value="Saf4/Yju2"/>
</dbReference>
<evidence type="ECO:0000256" key="1">
    <source>
        <dbReference type="ARBA" id="ARBA00005595"/>
    </source>
</evidence>
<feature type="region of interest" description="Disordered" evidence="2">
    <location>
        <begin position="225"/>
        <end position="244"/>
    </location>
</feature>
<feature type="compositionally biased region" description="Basic and acidic residues" evidence="2">
    <location>
        <begin position="45"/>
        <end position="58"/>
    </location>
</feature>
<dbReference type="Pfam" id="PF04502">
    <property type="entry name" value="Saf4_Yju2"/>
    <property type="match status" value="1"/>
</dbReference>
<dbReference type="PANTHER" id="PTHR12111">
    <property type="entry name" value="SPLICING FACTOR YJU2"/>
    <property type="match status" value="1"/>
</dbReference>
<name>A0AAD8LHV8_BABGI</name>
<comment type="caution">
    <text evidence="3">The sequence shown here is derived from an EMBL/GenBank/DDBJ whole genome shotgun (WGS) entry which is preliminary data.</text>
</comment>
<dbReference type="GO" id="GO:0000398">
    <property type="term" value="P:mRNA splicing, via spliceosome"/>
    <property type="evidence" value="ECO:0007669"/>
    <property type="project" value="InterPro"/>
</dbReference>
<dbReference type="GO" id="GO:0005684">
    <property type="term" value="C:U2-type spliceosomal complex"/>
    <property type="evidence" value="ECO:0007669"/>
    <property type="project" value="TreeGrafter"/>
</dbReference>
<feature type="compositionally biased region" description="Basic residues" evidence="2">
    <location>
        <begin position="27"/>
        <end position="37"/>
    </location>
</feature>
<dbReference type="PANTHER" id="PTHR12111:SF2">
    <property type="entry name" value="SPLICING FACTOR YJU2B-RELATED"/>
    <property type="match status" value="1"/>
</dbReference>
<feature type="region of interest" description="Disordered" evidence="2">
    <location>
        <begin position="1"/>
        <end position="58"/>
    </location>
</feature>
<dbReference type="Proteomes" id="UP001230268">
    <property type="component" value="Unassembled WGS sequence"/>
</dbReference>
<dbReference type="AlphaFoldDB" id="A0AAD8LHV8"/>
<sequence>MSTLKAARADNFYYPPDEASWSEQRQRMRKTQKRARNYFKSSSLKYHEPPTSDDKGDVSAESSALAAFSGGSRRGPVIRFEMPFKVICLKCDGYIAKGVRFDAERKAVGKYFSTTIYAFLMSCQFCHNPIVIQTDPENTEYLCKVGVRRKVEEFDTADAHTAELGHDRATQQEMLSNPLFRLERIALDQAEPKEPDNYVSEKGSSTAASKSDAAREGYITSRARYSDARDGPFRGPQQDQRDPAVVNEINDKLEELMRINEMNNADWYLANAALRKKFRTEKKNMKTIANFDLELVNEDEKDVKEAKRITFLSQSKQIRSHFKRILKKDSDIFSQTSASTKSGNTTLDDKRKKLQFVKHIDSRLRRHAQRRAA</sequence>